<evidence type="ECO:0000256" key="9">
    <source>
        <dbReference type="ARBA" id="ARBA00023031"/>
    </source>
</evidence>
<name>A0A023SHB9_9GEMI</name>
<evidence type="ECO:0000256" key="12">
    <source>
        <dbReference type="SAM" id="Phobius"/>
    </source>
</evidence>
<evidence type="ECO:0000256" key="8">
    <source>
        <dbReference type="ARBA" id="ARBA00022989"/>
    </source>
</evidence>
<dbReference type="GO" id="GO:0016020">
    <property type="term" value="C:membrane"/>
    <property type="evidence" value="ECO:0007669"/>
    <property type="project" value="InterPro"/>
</dbReference>
<comment type="function">
    <text evidence="1">Involved in the viral transport within, and between cells.</text>
</comment>
<evidence type="ECO:0000313" key="13">
    <source>
        <dbReference type="EMBL" id="AHX74121.1"/>
    </source>
</evidence>
<comment type="subunit">
    <text evidence="11">Interacts with the capsid protein (CP). Part of a MP-CP-viral DNA complex.</text>
</comment>
<evidence type="ECO:0000256" key="5">
    <source>
        <dbReference type="ARBA" id="ARBA00022448"/>
    </source>
</evidence>
<keyword evidence="9" id="KW-0916">Viral movement protein</keyword>
<keyword evidence="7" id="KW-1043">Host membrane</keyword>
<protein>
    <recommendedName>
        <fullName evidence="4">Movement protein</fullName>
    </recommendedName>
</protein>
<evidence type="ECO:0000256" key="11">
    <source>
        <dbReference type="ARBA" id="ARBA00025953"/>
    </source>
</evidence>
<comment type="subcellular location">
    <subcellularLocation>
        <location evidence="2">Host membrane</location>
        <topology evidence="2">Single-pass membrane protein</topology>
    </subcellularLocation>
</comment>
<keyword evidence="5" id="KW-0813">Transport</keyword>
<evidence type="ECO:0000256" key="4">
    <source>
        <dbReference type="ARBA" id="ARBA00014660"/>
    </source>
</evidence>
<evidence type="ECO:0000256" key="3">
    <source>
        <dbReference type="ARBA" id="ARBA00010512"/>
    </source>
</evidence>
<keyword evidence="10 12" id="KW-0472">Membrane</keyword>
<dbReference type="InterPro" id="IPR002621">
    <property type="entry name" value="Gemini_mov"/>
</dbReference>
<evidence type="ECO:0000256" key="7">
    <source>
        <dbReference type="ARBA" id="ARBA00022870"/>
    </source>
</evidence>
<dbReference type="Pfam" id="PF01708">
    <property type="entry name" value="Gemini_mov"/>
    <property type="match status" value="1"/>
</dbReference>
<proteinExistence type="inferred from homology"/>
<keyword evidence="8 12" id="KW-1133">Transmembrane helix</keyword>
<evidence type="ECO:0000256" key="1">
    <source>
        <dbReference type="ARBA" id="ARBA00002157"/>
    </source>
</evidence>
<accession>A0A023SHB9</accession>
<dbReference type="EMBL" id="KJ187745">
    <property type="protein sequence ID" value="AHX74121.1"/>
    <property type="molecule type" value="Genomic_DNA"/>
</dbReference>
<reference evidence="13" key="1">
    <citation type="journal article" date="2014" name="PLoS ONE">
        <title>Appearances can be deceptive: revealing a hidden viral infection with deep sequencing in a plant quarantine context.</title>
        <authorList>
            <person name="Candresse T."/>
            <person name="Filloux D."/>
            <person name="Muhire B."/>
            <person name="Julian C."/>
            <person name="Galzi S."/>
            <person name="Fort G."/>
            <person name="Bernardo P."/>
            <person name="Daugrois J.H."/>
            <person name="Fernandez E."/>
            <person name="Martin D.P."/>
            <person name="Varsani A."/>
            <person name="Roumagnac P."/>
        </authorList>
    </citation>
    <scope>NUCLEOTIDE SEQUENCE</scope>
    <source>
        <strain evidence="13">SD-USDA-2013</strain>
    </source>
</reference>
<evidence type="ECO:0000256" key="2">
    <source>
        <dbReference type="ARBA" id="ARBA00004379"/>
    </source>
</evidence>
<evidence type="ECO:0000256" key="10">
    <source>
        <dbReference type="ARBA" id="ARBA00023136"/>
    </source>
</evidence>
<dbReference type="GO" id="GO:0033644">
    <property type="term" value="C:host cell membrane"/>
    <property type="evidence" value="ECO:0007669"/>
    <property type="project" value="UniProtKB-SubCell"/>
</dbReference>
<keyword evidence="6 12" id="KW-0812">Transmembrane</keyword>
<comment type="similarity">
    <text evidence="3">Belongs to the mastrevirus movement protein family.</text>
</comment>
<evidence type="ECO:0000256" key="6">
    <source>
        <dbReference type="ARBA" id="ARBA00022692"/>
    </source>
</evidence>
<organism evidence="13">
    <name type="scientific">Sugarcane white streak virus</name>
    <dbReference type="NCBI Taxonomy" id="1492296"/>
    <lineage>
        <taxon>Viruses</taxon>
        <taxon>Monodnaviria</taxon>
        <taxon>Shotokuvirae</taxon>
        <taxon>Cressdnaviricota</taxon>
        <taxon>Repensiviricetes</taxon>
        <taxon>Geplafuvirales</taxon>
        <taxon>Geminiviridae</taxon>
        <taxon>Mastrevirus</taxon>
        <taxon>Mastrevirus saccharumalbusvenae</taxon>
    </lineage>
</organism>
<dbReference type="GO" id="GO:0046740">
    <property type="term" value="P:transport of virus in host, cell to cell"/>
    <property type="evidence" value="ECO:0007669"/>
    <property type="project" value="UniProtKB-KW"/>
</dbReference>
<sequence>MAHHMKLLQVSPTVVYTPSPHPPSTDGDSWSHLIFALVVTICVVLTIYVVYRWFGRDLIILFRARRQRSTEEIGFGNTPVNPRAGPGVQVLGGAIPG</sequence>
<feature type="transmembrane region" description="Helical" evidence="12">
    <location>
        <begin position="30"/>
        <end position="51"/>
    </location>
</feature>